<feature type="region of interest" description="Disordered" evidence="12">
    <location>
        <begin position="568"/>
        <end position="619"/>
    </location>
</feature>
<evidence type="ECO:0000256" key="4">
    <source>
        <dbReference type="ARBA" id="ARBA00022840"/>
    </source>
</evidence>
<evidence type="ECO:0000256" key="9">
    <source>
        <dbReference type="ARBA" id="ARBA00051693"/>
    </source>
</evidence>
<dbReference type="PROSITE" id="PS50011">
    <property type="entry name" value="PROTEIN_KINASE_DOM"/>
    <property type="match status" value="1"/>
</dbReference>
<keyword evidence="15" id="KW-1185">Reference proteome</keyword>
<feature type="region of interest" description="Disordered" evidence="12">
    <location>
        <begin position="857"/>
        <end position="878"/>
    </location>
</feature>
<dbReference type="PANTHER" id="PTHR48013">
    <property type="entry name" value="DUAL SPECIFICITY MITOGEN-ACTIVATED PROTEIN KINASE KINASE 5-RELATED"/>
    <property type="match status" value="1"/>
</dbReference>
<dbReference type="GO" id="GO:0004708">
    <property type="term" value="F:MAP kinase kinase activity"/>
    <property type="evidence" value="ECO:0007669"/>
    <property type="project" value="UniProtKB-EC"/>
</dbReference>
<proteinExistence type="inferred from homology"/>
<dbReference type="EMBL" id="AZIL01000644">
    <property type="protein sequence ID" value="EWM26480.1"/>
    <property type="molecule type" value="Genomic_DNA"/>
</dbReference>
<feature type="region of interest" description="Disordered" evidence="12">
    <location>
        <begin position="75"/>
        <end position="133"/>
    </location>
</feature>
<evidence type="ECO:0000313" key="14">
    <source>
        <dbReference type="EMBL" id="EWM26480.1"/>
    </source>
</evidence>
<dbReference type="Gene3D" id="1.10.510.10">
    <property type="entry name" value="Transferase(Phosphotransferase) domain 1"/>
    <property type="match status" value="1"/>
</dbReference>
<comment type="catalytic activity">
    <reaction evidence="9">
        <text>L-tyrosyl-[protein] + ATP = O-phospho-L-tyrosyl-[protein] + ADP + H(+)</text>
        <dbReference type="Rhea" id="RHEA:10596"/>
        <dbReference type="Rhea" id="RHEA-COMP:10136"/>
        <dbReference type="Rhea" id="RHEA-COMP:20101"/>
        <dbReference type="ChEBI" id="CHEBI:15378"/>
        <dbReference type="ChEBI" id="CHEBI:30616"/>
        <dbReference type="ChEBI" id="CHEBI:46858"/>
        <dbReference type="ChEBI" id="CHEBI:61978"/>
        <dbReference type="ChEBI" id="CHEBI:456216"/>
        <dbReference type="EC" id="2.7.12.2"/>
    </reaction>
</comment>
<name>W7THL8_9STRA</name>
<feature type="domain" description="Protein kinase" evidence="13">
    <location>
        <begin position="671"/>
        <end position="1126"/>
    </location>
</feature>
<evidence type="ECO:0000259" key="13">
    <source>
        <dbReference type="PROSITE" id="PS50011"/>
    </source>
</evidence>
<dbReference type="PROSITE" id="PS00107">
    <property type="entry name" value="PROTEIN_KINASE_ATP"/>
    <property type="match status" value="1"/>
</dbReference>
<feature type="compositionally biased region" description="Basic and acidic residues" evidence="12">
    <location>
        <begin position="568"/>
        <end position="577"/>
    </location>
</feature>
<dbReference type="GO" id="GO:0005524">
    <property type="term" value="F:ATP binding"/>
    <property type="evidence" value="ECO:0007669"/>
    <property type="project" value="UniProtKB-UniRule"/>
</dbReference>
<keyword evidence="3 14" id="KW-0418">Kinase</keyword>
<dbReference type="PANTHER" id="PTHR48013:SF9">
    <property type="entry name" value="DUAL SPECIFICITY MITOGEN-ACTIVATED PROTEIN KINASE KINASE 5"/>
    <property type="match status" value="1"/>
</dbReference>
<protein>
    <recommendedName>
        <fullName evidence="6">mitogen-activated protein kinase kinase</fullName>
        <ecNumber evidence="6">2.7.12.2</ecNumber>
    </recommendedName>
</protein>
<keyword evidence="4 10" id="KW-0067">ATP-binding</keyword>
<dbReference type="PROSITE" id="PS00108">
    <property type="entry name" value="PROTEIN_KINASE_ST"/>
    <property type="match status" value="1"/>
</dbReference>
<feature type="compositionally biased region" description="Basic and acidic residues" evidence="12">
    <location>
        <begin position="422"/>
        <end position="432"/>
    </location>
</feature>
<evidence type="ECO:0000256" key="5">
    <source>
        <dbReference type="ARBA" id="ARBA00038035"/>
    </source>
</evidence>
<feature type="compositionally biased region" description="Basic and acidic residues" evidence="12">
    <location>
        <begin position="906"/>
        <end position="916"/>
    </location>
</feature>
<dbReference type="OrthoDB" id="266718at2759"/>
<feature type="region of interest" description="Disordered" evidence="12">
    <location>
        <begin position="365"/>
        <end position="404"/>
    </location>
</feature>
<evidence type="ECO:0000256" key="8">
    <source>
        <dbReference type="ARBA" id="ARBA00049299"/>
    </source>
</evidence>
<feature type="region of interest" description="Disordered" evidence="12">
    <location>
        <begin position="814"/>
        <end position="838"/>
    </location>
</feature>
<dbReference type="Gene3D" id="3.30.200.20">
    <property type="entry name" value="Phosphorylase Kinase, domain 1"/>
    <property type="match status" value="1"/>
</dbReference>
<dbReference type="InterPro" id="IPR008271">
    <property type="entry name" value="Ser/Thr_kinase_AS"/>
</dbReference>
<feature type="compositionally biased region" description="Low complexity" evidence="12">
    <location>
        <begin position="114"/>
        <end position="126"/>
    </location>
</feature>
<feature type="coiled-coil region" evidence="11">
    <location>
        <begin position="225"/>
        <end position="252"/>
    </location>
</feature>
<dbReference type="EC" id="2.7.12.2" evidence="6"/>
<feature type="compositionally biased region" description="Low complexity" evidence="12">
    <location>
        <begin position="814"/>
        <end position="827"/>
    </location>
</feature>
<sequence>MRRLNLGVKSGTKPPKPSRSPSSSPTTANPATETSQTSSTVGQNLLLLSFDEEPVMIENSKHGCLQSFPESDRVPAHDFLGANDDTTEGGKSPSYARVHSQKEEYAYQQDSFSQEGPNQEHQQQQEGVHHHQDNANMERLSQSLRDMGGRALGSNNSSPRLLTTQRVAHALNSPSLYTTRFTPSSKTSSASSTGRSFFQISGGPMELAVSQPTIQNVALLRRMALVQKRKLYEEVEARADAANAAMTASMRERQAREGGGIFEEGKEDGSIPTNLGMTAPKVAWAGSPRIGIGECAGSSLHLGKSSGGQLFPRKQQHAAFGRQGSSNDSDSPRLRALPRQPDDLNVGLGNEKGVKGRYEKKLSWAIPECPPTPTPHTQPAPEDFTESRKGMMLPPEHPESGWEMSKEPSLDMAVFRHGVNDEEGTRKQEKEMQSPGANSQKATEGHSIARIMTALSSLEEDDEDEDDQKYSQWKAKDVNEDSSIFKHLPSTPPPDHSALTSPNSCALSPLDSQVSRLSPPTLDLAAASRASVARRKRLSLDLRPDDILKVRSQANVQAIAAQRYYAAEKEEKEKERLSGVTGAGDGIDGAESESVSTLPTPESEELASQEVRERRGEEDDALVSNADKWNIKSGRIDVEGLFKISSTGIVFANDERHHQSPLISKDGGNNFIELVELGAGNGGAVFKALHVPSMRVVALKKVPLHHPERMQQILSELRALQANMVSFTSFSERGVGGNSGSQTGREGGKENGKSVKRSPRHSPHHYHRSSPSFEAGEQIRSKNTALQRPKSTSAASGLSLPVLSRVANTNLTLGIATSSSSPPGSATEQGSKRLSLPRLGPVNVKWPSQFLSEMENPFSHFSSGSSSPPNQTQTQARQLQRSSFCVETTAPTLIKTDEPPDTEPLGMDKDGDFDAEGLREQPQDQFCPYLLSFYDAFADFKSSRVCLVYEFMDGGSLEDLVRAGGFRDEDFLADVAYNVLRGLHYLHERHMIHRDVKPGNLLISSDGFVKIGDFGLAVSLDVAQDQVQGTQRYIAPERLENETDQLSPKADIWSFGLSLWALAEGKFPYEEAVGDEFDLRMAIVNQELEISEHDFSPHFREFVSLCLKKNPDERWSAEELLDHPFITTKASVHLKEAELLQICEAMKTYLVENRNHAVFSHQMIRRLAEELRLDEAFVEHTVREQLAGIPYAMETPRVPNKLWANFRKGWFR</sequence>
<comment type="catalytic activity">
    <reaction evidence="8">
        <text>L-threonyl-[protein] + ATP = O-phospho-L-threonyl-[protein] + ADP + H(+)</text>
        <dbReference type="Rhea" id="RHEA:46608"/>
        <dbReference type="Rhea" id="RHEA-COMP:11060"/>
        <dbReference type="Rhea" id="RHEA-COMP:11605"/>
        <dbReference type="ChEBI" id="CHEBI:15378"/>
        <dbReference type="ChEBI" id="CHEBI:30013"/>
        <dbReference type="ChEBI" id="CHEBI:30616"/>
        <dbReference type="ChEBI" id="CHEBI:61977"/>
        <dbReference type="ChEBI" id="CHEBI:456216"/>
        <dbReference type="EC" id="2.7.12.2"/>
    </reaction>
</comment>
<dbReference type="InterPro" id="IPR017441">
    <property type="entry name" value="Protein_kinase_ATP_BS"/>
</dbReference>
<feature type="region of interest" description="Disordered" evidence="12">
    <location>
        <begin position="315"/>
        <end position="352"/>
    </location>
</feature>
<dbReference type="InterPro" id="IPR000719">
    <property type="entry name" value="Prot_kinase_dom"/>
</dbReference>
<dbReference type="SUPFAM" id="SSF56112">
    <property type="entry name" value="Protein kinase-like (PK-like)"/>
    <property type="match status" value="2"/>
</dbReference>
<evidence type="ECO:0000313" key="15">
    <source>
        <dbReference type="Proteomes" id="UP000019335"/>
    </source>
</evidence>
<feature type="binding site" evidence="10">
    <location>
        <position position="700"/>
    </location>
    <ligand>
        <name>ATP</name>
        <dbReference type="ChEBI" id="CHEBI:30616"/>
    </ligand>
</feature>
<dbReference type="SMART" id="SM00220">
    <property type="entry name" value="S_TKc"/>
    <property type="match status" value="1"/>
</dbReference>
<dbReference type="Proteomes" id="UP000019335">
    <property type="component" value="Chromosome 8"/>
</dbReference>
<comment type="similarity">
    <text evidence="5">Belongs to the protein kinase superfamily. STE Ser/Thr protein kinase family. MAP kinase kinase subfamily.</text>
</comment>
<evidence type="ECO:0000256" key="11">
    <source>
        <dbReference type="SAM" id="Coils"/>
    </source>
</evidence>
<dbReference type="AlphaFoldDB" id="W7THL8"/>
<evidence type="ECO:0000256" key="3">
    <source>
        <dbReference type="ARBA" id="ARBA00022777"/>
    </source>
</evidence>
<evidence type="ECO:0000256" key="12">
    <source>
        <dbReference type="SAM" id="MobiDB-lite"/>
    </source>
</evidence>
<organism evidence="14 15">
    <name type="scientific">Nannochloropsis gaditana</name>
    <dbReference type="NCBI Taxonomy" id="72520"/>
    <lineage>
        <taxon>Eukaryota</taxon>
        <taxon>Sar</taxon>
        <taxon>Stramenopiles</taxon>
        <taxon>Ochrophyta</taxon>
        <taxon>Eustigmatophyceae</taxon>
        <taxon>Eustigmatales</taxon>
        <taxon>Monodopsidaceae</taxon>
        <taxon>Nannochloropsis</taxon>
    </lineage>
</organism>
<feature type="compositionally biased region" description="Polar residues" evidence="12">
    <location>
        <begin position="781"/>
        <end position="796"/>
    </location>
</feature>
<feature type="compositionally biased region" description="Pro residues" evidence="12">
    <location>
        <begin position="368"/>
        <end position="378"/>
    </location>
</feature>
<feature type="region of interest" description="Disordered" evidence="12">
    <location>
        <begin position="484"/>
        <end position="505"/>
    </location>
</feature>
<evidence type="ECO:0000256" key="7">
    <source>
        <dbReference type="ARBA" id="ARBA00049014"/>
    </source>
</evidence>
<feature type="compositionally biased region" description="Low complexity" evidence="12">
    <location>
        <begin position="857"/>
        <end position="869"/>
    </location>
</feature>
<evidence type="ECO:0000256" key="10">
    <source>
        <dbReference type="PROSITE-ProRule" id="PRU10141"/>
    </source>
</evidence>
<evidence type="ECO:0000256" key="1">
    <source>
        <dbReference type="ARBA" id="ARBA00022679"/>
    </source>
</evidence>
<reference evidence="14 15" key="1">
    <citation type="journal article" date="2014" name="Mol. Plant">
        <title>Chromosome Scale Genome Assembly and Transcriptome Profiling of Nannochloropsis gaditana in Nitrogen Depletion.</title>
        <authorList>
            <person name="Corteggiani Carpinelli E."/>
            <person name="Telatin A."/>
            <person name="Vitulo N."/>
            <person name="Forcato C."/>
            <person name="D'Angelo M."/>
            <person name="Schiavon R."/>
            <person name="Vezzi A."/>
            <person name="Giacometti G.M."/>
            <person name="Morosinotto T."/>
            <person name="Valle G."/>
        </authorList>
    </citation>
    <scope>NUCLEOTIDE SEQUENCE [LARGE SCALE GENOMIC DNA]</scope>
    <source>
        <strain evidence="14 15">B-31</strain>
    </source>
</reference>
<feature type="compositionally biased region" description="Low complexity" evidence="12">
    <location>
        <begin position="19"/>
        <end position="35"/>
    </location>
</feature>
<feature type="compositionally biased region" description="Basic residues" evidence="12">
    <location>
        <begin position="754"/>
        <end position="768"/>
    </location>
</feature>
<feature type="region of interest" description="Disordered" evidence="12">
    <location>
        <begin position="894"/>
        <end position="916"/>
    </location>
</feature>
<comment type="caution">
    <text evidence="14">The sequence shown here is derived from an EMBL/GenBank/DDBJ whole genome shotgun (WGS) entry which is preliminary data.</text>
</comment>
<feature type="region of interest" description="Disordered" evidence="12">
    <location>
        <begin position="1"/>
        <end position="45"/>
    </location>
</feature>
<dbReference type="Pfam" id="PF00069">
    <property type="entry name" value="Pkinase"/>
    <property type="match status" value="1"/>
</dbReference>
<evidence type="ECO:0000256" key="2">
    <source>
        <dbReference type="ARBA" id="ARBA00022741"/>
    </source>
</evidence>
<feature type="region of interest" description="Disordered" evidence="12">
    <location>
        <begin position="422"/>
        <end position="447"/>
    </location>
</feature>
<comment type="catalytic activity">
    <reaction evidence="7">
        <text>L-seryl-[protein] + ATP = O-phospho-L-seryl-[protein] + ADP + H(+)</text>
        <dbReference type="Rhea" id="RHEA:17989"/>
        <dbReference type="Rhea" id="RHEA-COMP:9863"/>
        <dbReference type="Rhea" id="RHEA-COMP:11604"/>
        <dbReference type="ChEBI" id="CHEBI:15378"/>
        <dbReference type="ChEBI" id="CHEBI:29999"/>
        <dbReference type="ChEBI" id="CHEBI:30616"/>
        <dbReference type="ChEBI" id="CHEBI:83421"/>
        <dbReference type="ChEBI" id="CHEBI:456216"/>
        <dbReference type="EC" id="2.7.12.2"/>
    </reaction>
</comment>
<feature type="region of interest" description="Disordered" evidence="12">
    <location>
        <begin position="731"/>
        <end position="796"/>
    </location>
</feature>
<evidence type="ECO:0000256" key="6">
    <source>
        <dbReference type="ARBA" id="ARBA00038999"/>
    </source>
</evidence>
<keyword evidence="1" id="KW-0808">Transferase</keyword>
<accession>W7THL8</accession>
<dbReference type="InterPro" id="IPR011009">
    <property type="entry name" value="Kinase-like_dom_sf"/>
</dbReference>
<keyword evidence="2 10" id="KW-0547">Nucleotide-binding</keyword>
<gene>
    <name evidence="14" type="ORF">Naga_100045g16</name>
</gene>
<keyword evidence="11" id="KW-0175">Coiled coil</keyword>